<dbReference type="GO" id="GO:0003677">
    <property type="term" value="F:DNA binding"/>
    <property type="evidence" value="ECO:0007669"/>
    <property type="project" value="InterPro"/>
</dbReference>
<dbReference type="InterPro" id="IPR010994">
    <property type="entry name" value="RuvA_2-like"/>
</dbReference>
<protein>
    <recommendedName>
        <fullName evidence="3 14">DNA ligase</fullName>
        <ecNumber evidence="2 14">6.5.1.2</ecNumber>
    </recommendedName>
    <alternativeName>
        <fullName evidence="14">Polydeoxyribonucleotide synthase [NAD(+)]</fullName>
    </alternativeName>
</protein>
<keyword evidence="6 14" id="KW-0479">Metal-binding</keyword>
<dbReference type="InterPro" id="IPR003583">
    <property type="entry name" value="Hlx-hairpin-Hlx_DNA-bd_motif"/>
</dbReference>
<evidence type="ECO:0000313" key="17">
    <source>
        <dbReference type="Proteomes" id="UP000078596"/>
    </source>
</evidence>
<dbReference type="CDD" id="cd00114">
    <property type="entry name" value="LIGANc"/>
    <property type="match status" value="1"/>
</dbReference>
<dbReference type="AlphaFoldDB" id="A0A191ZHD3"/>
<dbReference type="SUPFAM" id="SSF56091">
    <property type="entry name" value="DNA ligase/mRNA capping enzyme, catalytic domain"/>
    <property type="match status" value="1"/>
</dbReference>
<evidence type="ECO:0000256" key="10">
    <source>
        <dbReference type="ARBA" id="ARBA00023027"/>
    </source>
</evidence>
<dbReference type="InterPro" id="IPR018239">
    <property type="entry name" value="DNA_ligase_AS"/>
</dbReference>
<feature type="active site" description="N6-AMP-lysine intermediate" evidence="14">
    <location>
        <position position="128"/>
    </location>
</feature>
<feature type="binding site" evidence="14">
    <location>
        <begin position="44"/>
        <end position="48"/>
    </location>
    <ligand>
        <name>NAD(+)</name>
        <dbReference type="ChEBI" id="CHEBI:57540"/>
    </ligand>
</feature>
<comment type="function">
    <text evidence="1 14">DNA ligase that catalyzes the formation of phosphodiester linkages between 5'-phosphoryl and 3'-hydroxyl groups in double-stranded DNA using NAD as a coenzyme and as the energy source for the reaction. It is essential for DNA replication and repair of damaged DNA.</text>
</comment>
<keyword evidence="17" id="KW-1185">Reference proteome</keyword>
<keyword evidence="8 14" id="KW-0862">Zinc</keyword>
<keyword evidence="7 14" id="KW-0227">DNA damage</keyword>
<keyword evidence="14" id="KW-0464">Manganese</keyword>
<dbReference type="SMART" id="SM00278">
    <property type="entry name" value="HhH1"/>
    <property type="match status" value="4"/>
</dbReference>
<reference evidence="16 17" key="1">
    <citation type="submission" date="2016-06" db="EMBL/GenBank/DDBJ databases">
        <title>Insight into the functional genes involving in sulfur oxidation in Pearl River water.</title>
        <authorList>
            <person name="Luo J."/>
            <person name="Tan X."/>
            <person name="Lin W."/>
        </authorList>
    </citation>
    <scope>NUCLEOTIDE SEQUENCE [LARGE SCALE GENOMIC DNA]</scope>
    <source>
        <strain evidence="16 17">LS2</strain>
    </source>
</reference>
<evidence type="ECO:0000313" key="16">
    <source>
        <dbReference type="EMBL" id="ANJ67294.1"/>
    </source>
</evidence>
<dbReference type="InterPro" id="IPR036420">
    <property type="entry name" value="BRCT_dom_sf"/>
</dbReference>
<evidence type="ECO:0000256" key="13">
    <source>
        <dbReference type="ARBA" id="ARBA00060881"/>
    </source>
</evidence>
<dbReference type="InterPro" id="IPR004150">
    <property type="entry name" value="NAD_DNA_ligase_OB"/>
</dbReference>
<feature type="binding site" evidence="14">
    <location>
        <position position="126"/>
    </location>
    <ligand>
        <name>NAD(+)</name>
        <dbReference type="ChEBI" id="CHEBI:57540"/>
    </ligand>
</feature>
<evidence type="ECO:0000256" key="14">
    <source>
        <dbReference type="HAMAP-Rule" id="MF_01588"/>
    </source>
</evidence>
<feature type="binding site" evidence="14">
    <location>
        <position position="420"/>
    </location>
    <ligand>
        <name>Zn(2+)</name>
        <dbReference type="ChEBI" id="CHEBI:29105"/>
    </ligand>
</feature>
<dbReference type="Pfam" id="PF03120">
    <property type="entry name" value="OB_DNA_ligase"/>
    <property type="match status" value="1"/>
</dbReference>
<dbReference type="CDD" id="cd17748">
    <property type="entry name" value="BRCT_DNA_ligase_like"/>
    <property type="match status" value="1"/>
</dbReference>
<feature type="binding site" evidence="14">
    <location>
        <begin position="94"/>
        <end position="95"/>
    </location>
    <ligand>
        <name>NAD(+)</name>
        <dbReference type="ChEBI" id="CHEBI:57540"/>
    </ligand>
</feature>
<dbReference type="KEGG" id="haz:A9404_07780"/>
<evidence type="ECO:0000256" key="7">
    <source>
        <dbReference type="ARBA" id="ARBA00022763"/>
    </source>
</evidence>
<accession>A0A191ZHD3</accession>
<dbReference type="Gene3D" id="2.40.50.140">
    <property type="entry name" value="Nucleic acid-binding proteins"/>
    <property type="match status" value="1"/>
</dbReference>
<feature type="binding site" evidence="14">
    <location>
        <position position="185"/>
    </location>
    <ligand>
        <name>NAD(+)</name>
        <dbReference type="ChEBI" id="CHEBI:57540"/>
    </ligand>
</feature>
<feature type="binding site" evidence="14">
    <location>
        <position position="444"/>
    </location>
    <ligand>
        <name>Zn(2+)</name>
        <dbReference type="ChEBI" id="CHEBI:29105"/>
    </ligand>
</feature>
<dbReference type="HAMAP" id="MF_01588">
    <property type="entry name" value="DNA_ligase_A"/>
    <property type="match status" value="1"/>
</dbReference>
<dbReference type="GO" id="GO:0046872">
    <property type="term" value="F:metal ion binding"/>
    <property type="evidence" value="ECO:0007669"/>
    <property type="project" value="UniProtKB-KW"/>
</dbReference>
<evidence type="ECO:0000256" key="12">
    <source>
        <dbReference type="ARBA" id="ARBA00034005"/>
    </source>
</evidence>
<feature type="binding site" evidence="14">
    <location>
        <position position="149"/>
    </location>
    <ligand>
        <name>NAD(+)</name>
        <dbReference type="ChEBI" id="CHEBI:57540"/>
    </ligand>
</feature>
<dbReference type="FunFam" id="1.10.150.20:FF:000007">
    <property type="entry name" value="DNA ligase"/>
    <property type="match status" value="1"/>
</dbReference>
<dbReference type="Gene3D" id="3.40.50.10190">
    <property type="entry name" value="BRCT domain"/>
    <property type="match status" value="1"/>
</dbReference>
<dbReference type="STRING" id="1860122.A9404_07780"/>
<evidence type="ECO:0000256" key="8">
    <source>
        <dbReference type="ARBA" id="ARBA00022833"/>
    </source>
</evidence>
<feature type="binding site" evidence="14">
    <location>
        <position position="302"/>
    </location>
    <ligand>
        <name>NAD(+)</name>
        <dbReference type="ChEBI" id="CHEBI:57540"/>
    </ligand>
</feature>
<evidence type="ECO:0000256" key="4">
    <source>
        <dbReference type="ARBA" id="ARBA00022598"/>
    </source>
</evidence>
<dbReference type="EC" id="6.5.1.2" evidence="2 14"/>
<dbReference type="SUPFAM" id="SSF47781">
    <property type="entry name" value="RuvA domain 2-like"/>
    <property type="match status" value="1"/>
</dbReference>
<dbReference type="InterPro" id="IPR001679">
    <property type="entry name" value="DNA_ligase"/>
</dbReference>
<dbReference type="SMART" id="SM00292">
    <property type="entry name" value="BRCT"/>
    <property type="match status" value="1"/>
</dbReference>
<evidence type="ECO:0000256" key="1">
    <source>
        <dbReference type="ARBA" id="ARBA00004067"/>
    </source>
</evidence>
<dbReference type="SUPFAM" id="SSF50249">
    <property type="entry name" value="Nucleic acid-binding proteins"/>
    <property type="match status" value="1"/>
</dbReference>
<dbReference type="GO" id="GO:0006260">
    <property type="term" value="P:DNA replication"/>
    <property type="evidence" value="ECO:0007669"/>
    <property type="project" value="UniProtKB-KW"/>
</dbReference>
<dbReference type="NCBIfam" id="TIGR00575">
    <property type="entry name" value="dnlj"/>
    <property type="match status" value="1"/>
</dbReference>
<dbReference type="InterPro" id="IPR012340">
    <property type="entry name" value="NA-bd_OB-fold"/>
</dbReference>
<keyword evidence="9 14" id="KW-0460">Magnesium</keyword>
<dbReference type="FunFam" id="2.40.50.140:FF:000012">
    <property type="entry name" value="DNA ligase"/>
    <property type="match status" value="1"/>
</dbReference>
<evidence type="ECO:0000256" key="2">
    <source>
        <dbReference type="ARBA" id="ARBA00012722"/>
    </source>
</evidence>
<dbReference type="OrthoDB" id="9759736at2"/>
<gene>
    <name evidence="14 16" type="primary">ligA</name>
    <name evidence="16" type="ORF">A9404_07780</name>
</gene>
<dbReference type="FunFam" id="1.10.287.610:FF:000002">
    <property type="entry name" value="DNA ligase"/>
    <property type="match status" value="1"/>
</dbReference>
<evidence type="ECO:0000256" key="6">
    <source>
        <dbReference type="ARBA" id="ARBA00022723"/>
    </source>
</evidence>
<dbReference type="FunFam" id="6.20.10.30:FF:000001">
    <property type="entry name" value="DNA ligase"/>
    <property type="match status" value="1"/>
</dbReference>
<dbReference type="Pfam" id="PF03119">
    <property type="entry name" value="DNA_ligase_ZBD"/>
    <property type="match status" value="1"/>
</dbReference>
<dbReference type="EMBL" id="CP016027">
    <property type="protein sequence ID" value="ANJ67294.1"/>
    <property type="molecule type" value="Genomic_DNA"/>
</dbReference>
<dbReference type="NCBIfam" id="NF005932">
    <property type="entry name" value="PRK07956.1"/>
    <property type="match status" value="1"/>
</dbReference>
<dbReference type="InterPro" id="IPR013840">
    <property type="entry name" value="DNAligase_N"/>
</dbReference>
<proteinExistence type="inferred from homology"/>
<dbReference type="PROSITE" id="PS01055">
    <property type="entry name" value="DNA_LIGASE_N1"/>
    <property type="match status" value="1"/>
</dbReference>
<dbReference type="SUPFAM" id="SSF52113">
    <property type="entry name" value="BRCT domain"/>
    <property type="match status" value="1"/>
</dbReference>
<keyword evidence="11 14" id="KW-0234">DNA repair</keyword>
<dbReference type="GO" id="GO:0005829">
    <property type="term" value="C:cytosol"/>
    <property type="evidence" value="ECO:0007669"/>
    <property type="project" value="TreeGrafter"/>
</dbReference>
<dbReference type="Gene3D" id="1.10.287.610">
    <property type="entry name" value="Helix hairpin bin"/>
    <property type="match status" value="1"/>
</dbReference>
<evidence type="ECO:0000259" key="15">
    <source>
        <dbReference type="PROSITE" id="PS50172"/>
    </source>
</evidence>
<comment type="similarity">
    <text evidence="13 14">Belongs to the NAD-dependent DNA ligase family. LigA subfamily.</text>
</comment>
<feature type="binding site" evidence="14">
    <location>
        <position position="423"/>
    </location>
    <ligand>
        <name>Zn(2+)</name>
        <dbReference type="ChEBI" id="CHEBI:29105"/>
    </ligand>
</feature>
<feature type="binding site" evidence="14">
    <location>
        <position position="326"/>
    </location>
    <ligand>
        <name>NAD(+)</name>
        <dbReference type="ChEBI" id="CHEBI:57540"/>
    </ligand>
</feature>
<evidence type="ECO:0000256" key="3">
    <source>
        <dbReference type="ARBA" id="ARBA00013308"/>
    </source>
</evidence>
<dbReference type="FunFam" id="1.10.150.20:FF:000006">
    <property type="entry name" value="DNA ligase"/>
    <property type="match status" value="1"/>
</dbReference>
<dbReference type="Proteomes" id="UP000078596">
    <property type="component" value="Chromosome"/>
</dbReference>
<dbReference type="SMART" id="SM00532">
    <property type="entry name" value="LIGANc"/>
    <property type="match status" value="1"/>
</dbReference>
<keyword evidence="10 14" id="KW-0520">NAD</keyword>
<dbReference type="Pfam" id="PF00533">
    <property type="entry name" value="BRCT"/>
    <property type="match status" value="1"/>
</dbReference>
<comment type="caution">
    <text evidence="14">Lacks conserved residue(s) required for the propagation of feature annotation.</text>
</comment>
<dbReference type="Gene3D" id="3.30.470.30">
    <property type="entry name" value="DNA ligase/mRNA capping enzyme"/>
    <property type="match status" value="1"/>
</dbReference>
<comment type="cofactor">
    <cofactor evidence="14">
        <name>Mg(2+)</name>
        <dbReference type="ChEBI" id="CHEBI:18420"/>
    </cofactor>
    <cofactor evidence="14">
        <name>Mn(2+)</name>
        <dbReference type="ChEBI" id="CHEBI:29035"/>
    </cofactor>
</comment>
<dbReference type="InterPro" id="IPR041663">
    <property type="entry name" value="DisA/LigA_HHH"/>
</dbReference>
<keyword evidence="5 14" id="KW-0235">DNA replication</keyword>
<comment type="catalytic activity">
    <reaction evidence="12 14">
        <text>NAD(+) + (deoxyribonucleotide)n-3'-hydroxyl + 5'-phospho-(deoxyribonucleotide)m = (deoxyribonucleotide)n+m + AMP + beta-nicotinamide D-nucleotide.</text>
        <dbReference type="EC" id="6.5.1.2"/>
    </reaction>
</comment>
<evidence type="ECO:0000256" key="11">
    <source>
        <dbReference type="ARBA" id="ARBA00023204"/>
    </source>
</evidence>
<dbReference type="Pfam" id="PF14520">
    <property type="entry name" value="HHH_5"/>
    <property type="match status" value="1"/>
</dbReference>
<feature type="domain" description="BRCT" evidence="15">
    <location>
        <begin position="602"/>
        <end position="682"/>
    </location>
</feature>
<dbReference type="PROSITE" id="PS50172">
    <property type="entry name" value="BRCT"/>
    <property type="match status" value="1"/>
</dbReference>
<name>A0A191ZHD3_9GAMM</name>
<dbReference type="GO" id="GO:0003911">
    <property type="term" value="F:DNA ligase (NAD+) activity"/>
    <property type="evidence" value="ECO:0007669"/>
    <property type="project" value="UniProtKB-UniRule"/>
</dbReference>
<dbReference type="PANTHER" id="PTHR23389:SF9">
    <property type="entry name" value="DNA LIGASE"/>
    <property type="match status" value="1"/>
</dbReference>
<dbReference type="PIRSF" id="PIRSF001604">
    <property type="entry name" value="LigA"/>
    <property type="match status" value="1"/>
</dbReference>
<dbReference type="InterPro" id="IPR004149">
    <property type="entry name" value="Znf_DNAligase_C4"/>
</dbReference>
<dbReference type="GO" id="GO:0006281">
    <property type="term" value="P:DNA repair"/>
    <property type="evidence" value="ECO:0007669"/>
    <property type="project" value="UniProtKB-KW"/>
</dbReference>
<dbReference type="PANTHER" id="PTHR23389">
    <property type="entry name" value="CHROMOSOME TRANSMISSION FIDELITY FACTOR 18"/>
    <property type="match status" value="1"/>
</dbReference>
<dbReference type="FunFam" id="3.30.470.30:FF:000001">
    <property type="entry name" value="DNA ligase"/>
    <property type="match status" value="1"/>
</dbReference>
<dbReference type="InterPro" id="IPR001357">
    <property type="entry name" value="BRCT_dom"/>
</dbReference>
<dbReference type="Pfam" id="PF01653">
    <property type="entry name" value="DNA_ligase_aden"/>
    <property type="match status" value="1"/>
</dbReference>
<dbReference type="Gene3D" id="6.20.10.30">
    <property type="match status" value="1"/>
</dbReference>
<sequence length="682" mass="74343">MAAEQDRPLSRMQARIQARLLALRAEIEQHNFRYYVLDDPTVSDAEYDALVRELKAIEAEHPEWITPDSPSQRVGAPTFVTTFDNVRHRQPMLSLDNVFDAEEWAAFEQRARDRLNTDAPLVFAAEPKFDGLAINLTYVDGRLIQAATRGDGSVGEDVTPNVRTIRSIPDRLDLPAPSVVEVRGEIVMSHSAFAALNRAAEAAGDKTFANPRNAAAGSLRQKDPRVTARRQLQFFAYGVGAAEGIDLPDTQLGLLDWLGGLGFTVSEWRTACTGSAAVLAYHAAMLARRPTLDYDIDGIVLKINAVQEQQILGFVAKAPRWAVAFKFPAEEATSQVKAVDFQVGRTGALTPVARIEPVFVGGVTVSNITLHNIDEVTRKDIRIGDYVVVRRAGDVIPEIIKNIPDRRPEDTQAITLPEHCPVCGSEVIRVEGEAIARCSGGLFCPAQRREAIRHFASRKAMNIDGLGEKWIELLLEHQLIDHVDDLFHLTREQLLSLPRMGEKSAQNLIDALEQAKNTTLPRFLYALGIREVGEVTAAALAQHFPTIDALEQATLDDLQAVPDVGPIVAMHVHTFLRQPHNREVIANLLATGVHWPAPAAAPKEAPLAGRTYVLTGTLSQMTRDEASARLQSLGAKVSGSVSSKTTAVIAGEAAGSKRSKAEALGVPVLEEADLLALLDAPE</sequence>
<dbReference type="Gene3D" id="1.10.150.20">
    <property type="entry name" value="5' to 3' exonuclease, C-terminal subdomain"/>
    <property type="match status" value="2"/>
</dbReference>
<evidence type="ECO:0000256" key="5">
    <source>
        <dbReference type="ARBA" id="ARBA00022705"/>
    </source>
</evidence>
<dbReference type="InterPro" id="IPR013839">
    <property type="entry name" value="DNAligase_adenylation"/>
</dbReference>
<organism evidence="16 17">
    <name type="scientific">Halothiobacillus diazotrophicus</name>
    <dbReference type="NCBI Taxonomy" id="1860122"/>
    <lineage>
        <taxon>Bacteria</taxon>
        <taxon>Pseudomonadati</taxon>
        <taxon>Pseudomonadota</taxon>
        <taxon>Gammaproteobacteria</taxon>
        <taxon>Chromatiales</taxon>
        <taxon>Halothiobacillaceae</taxon>
        <taxon>Halothiobacillus</taxon>
    </lineage>
</organism>
<keyword evidence="4 14" id="KW-0436">Ligase</keyword>
<evidence type="ECO:0000256" key="9">
    <source>
        <dbReference type="ARBA" id="ARBA00022842"/>
    </source>
</evidence>
<dbReference type="Pfam" id="PF12826">
    <property type="entry name" value="HHH_2"/>
    <property type="match status" value="1"/>
</dbReference>